<organism evidence="5 6">
    <name type="scientific">Balnearium lithotrophicum</name>
    <dbReference type="NCBI Taxonomy" id="223788"/>
    <lineage>
        <taxon>Bacteria</taxon>
        <taxon>Pseudomonadati</taxon>
        <taxon>Aquificota</taxon>
        <taxon>Aquificia</taxon>
        <taxon>Desulfurobacteriales</taxon>
        <taxon>Desulfurobacteriaceae</taxon>
        <taxon>Balnearium</taxon>
    </lineage>
</organism>
<keyword evidence="1 3" id="KW-0547">Nucleotide-binding</keyword>
<dbReference type="RefSeq" id="WP_142935170.1">
    <property type="nucleotide sequence ID" value="NZ_FXTM01000009.1"/>
</dbReference>
<dbReference type="GO" id="GO:0016301">
    <property type="term" value="F:kinase activity"/>
    <property type="evidence" value="ECO:0007669"/>
    <property type="project" value="UniProtKB-KW"/>
</dbReference>
<proteinExistence type="predicted"/>
<accession>A0A521C424</accession>
<evidence type="ECO:0000256" key="3">
    <source>
        <dbReference type="PROSITE-ProRule" id="PRU00492"/>
    </source>
</evidence>
<keyword evidence="2 3" id="KW-0067">ATP-binding</keyword>
<dbReference type="GO" id="GO:0005524">
    <property type="term" value="F:ATP binding"/>
    <property type="evidence" value="ECO:0007669"/>
    <property type="project" value="UniProtKB-UniRule"/>
</dbReference>
<dbReference type="EMBL" id="FXTM01000009">
    <property type="protein sequence ID" value="SMO54095.1"/>
    <property type="molecule type" value="Genomic_DNA"/>
</dbReference>
<name>A0A521C424_9BACT</name>
<evidence type="ECO:0000256" key="1">
    <source>
        <dbReference type="ARBA" id="ARBA00022741"/>
    </source>
</evidence>
<keyword evidence="5" id="KW-0418">Kinase</keyword>
<dbReference type="InterPro" id="IPR005144">
    <property type="entry name" value="ATP-cone_dom"/>
</dbReference>
<dbReference type="InterPro" id="IPR027417">
    <property type="entry name" value="P-loop_NTPase"/>
</dbReference>
<dbReference type="PANTHER" id="PTHR33477">
    <property type="entry name" value="P-LOOP NTPASE DOMAIN-CONTAINING PROTEIN LPA1 HOMOLOG 1"/>
    <property type="match status" value="1"/>
</dbReference>
<gene>
    <name evidence="5" type="ORF">SAMN06269117_10964</name>
</gene>
<evidence type="ECO:0000313" key="5">
    <source>
        <dbReference type="EMBL" id="SMO54095.1"/>
    </source>
</evidence>
<dbReference type="OrthoDB" id="10746at2"/>
<dbReference type="SUPFAM" id="SSF52540">
    <property type="entry name" value="P-loop containing nucleoside triphosphate hydrolases"/>
    <property type="match status" value="1"/>
</dbReference>
<keyword evidence="6" id="KW-1185">Reference proteome</keyword>
<dbReference type="AlphaFoldDB" id="A0A521C424"/>
<dbReference type="Gene3D" id="3.40.50.300">
    <property type="entry name" value="P-loop containing nucleotide triphosphate hydrolases"/>
    <property type="match status" value="1"/>
</dbReference>
<evidence type="ECO:0000259" key="4">
    <source>
        <dbReference type="PROSITE" id="PS51161"/>
    </source>
</evidence>
<dbReference type="Proteomes" id="UP000317315">
    <property type="component" value="Unassembled WGS sequence"/>
</dbReference>
<protein>
    <submittedName>
        <fullName evidence="5">2-phosphoglycerate kinase</fullName>
    </submittedName>
</protein>
<keyword evidence="5" id="KW-0808">Transferase</keyword>
<dbReference type="PROSITE" id="PS51161">
    <property type="entry name" value="ATP_CONE"/>
    <property type="match status" value="1"/>
</dbReference>
<sequence>MAKKKRFVVDDSGEKYPFSKGVLVRSLIKTGLSVEDAYKVADSVASKFKGTISINELVELVYSVLKRKFGKKVANKYKLLVRERQVLVCEECGKTFVPFSRGILAGSIMSAGVDVNEAFKIAKEVHDTLKKRGKYKVTRSELRSITAELLKKKLGEEFSKRYLLWRKAKKLEKPIIILIGGATGVGKSKLASELSGVLEINRTASTDSIREVMRKMVSKDLVPSIHVSSYEAGEFLPQLPKTKKEERIIYGFLDQSEKVLTGVNAIINRAIKENVSLIVEGIHLIPGFAEKFKDKAHIVHIILSTLDEEIHKGRFKSREKSSQRTSKKYLKNFKAIRKIQEFLYEKAKEKNIPVVENIDFDETRNRVLNVVTERLLEEIEV</sequence>
<evidence type="ECO:0000256" key="2">
    <source>
        <dbReference type="ARBA" id="ARBA00022840"/>
    </source>
</evidence>
<reference evidence="5 6" key="1">
    <citation type="submission" date="2017-05" db="EMBL/GenBank/DDBJ databases">
        <authorList>
            <person name="Varghese N."/>
            <person name="Submissions S."/>
        </authorList>
    </citation>
    <scope>NUCLEOTIDE SEQUENCE [LARGE SCALE GENOMIC DNA]</scope>
    <source>
        <strain evidence="5 6">DSM 16304</strain>
    </source>
</reference>
<evidence type="ECO:0000313" key="6">
    <source>
        <dbReference type="Proteomes" id="UP000317315"/>
    </source>
</evidence>
<dbReference type="PANTHER" id="PTHR33477:SF3">
    <property type="entry name" value="P-LOOP NTPASE DOMAIN-CONTAINING PROTEIN LPA1 HOMOLOG 1"/>
    <property type="match status" value="1"/>
</dbReference>
<feature type="domain" description="ATP-cone" evidence="4">
    <location>
        <begin position="79"/>
        <end position="173"/>
    </location>
</feature>